<name>A0ABR7DHV8_9CLOT</name>
<sequence length="71" mass="8722">MRKLVKIYIKTFKLIRRINKLSKANKILFDEYENIANCNIDKRAMMLFCMKKINKYNMELISEWESLIEMR</sequence>
<evidence type="ECO:0000313" key="1">
    <source>
        <dbReference type="EMBL" id="MBC5631031.1"/>
    </source>
</evidence>
<dbReference type="RefSeq" id="WP_186861139.1">
    <property type="nucleotide sequence ID" value="NZ_JACOOO010000047.1"/>
</dbReference>
<reference evidence="1 2" key="1">
    <citation type="submission" date="2020-08" db="EMBL/GenBank/DDBJ databases">
        <title>Genome public.</title>
        <authorList>
            <person name="Liu C."/>
            <person name="Sun Q."/>
        </authorList>
    </citation>
    <scope>NUCLEOTIDE SEQUENCE [LARGE SCALE GENOMIC DNA]</scope>
    <source>
        <strain evidence="1 2">NSJ-6</strain>
    </source>
</reference>
<gene>
    <name evidence="1" type="ORF">H8S20_19580</name>
</gene>
<organism evidence="1 2">
    <name type="scientific">Clostridium hominis</name>
    <dbReference type="NCBI Taxonomy" id="2763036"/>
    <lineage>
        <taxon>Bacteria</taxon>
        <taxon>Bacillati</taxon>
        <taxon>Bacillota</taxon>
        <taxon>Clostridia</taxon>
        <taxon>Eubacteriales</taxon>
        <taxon>Clostridiaceae</taxon>
        <taxon>Clostridium</taxon>
    </lineage>
</organism>
<dbReference type="Proteomes" id="UP000596929">
    <property type="component" value="Unassembled WGS sequence"/>
</dbReference>
<comment type="caution">
    <text evidence="1">The sequence shown here is derived from an EMBL/GenBank/DDBJ whole genome shotgun (WGS) entry which is preliminary data.</text>
</comment>
<dbReference type="EMBL" id="JACOOO010000047">
    <property type="protein sequence ID" value="MBC5631031.1"/>
    <property type="molecule type" value="Genomic_DNA"/>
</dbReference>
<evidence type="ECO:0000313" key="2">
    <source>
        <dbReference type="Proteomes" id="UP000596929"/>
    </source>
</evidence>
<protein>
    <submittedName>
        <fullName evidence="1">Uncharacterized protein</fullName>
    </submittedName>
</protein>
<proteinExistence type="predicted"/>
<keyword evidence="2" id="KW-1185">Reference proteome</keyword>
<accession>A0ABR7DHV8</accession>